<dbReference type="InterPro" id="IPR013216">
    <property type="entry name" value="Methyltransf_11"/>
</dbReference>
<gene>
    <name evidence="2" type="ORF">UT24_C0004G0082</name>
</gene>
<comment type="caution">
    <text evidence="2">The sequence shown here is derived from an EMBL/GenBank/DDBJ whole genome shotgun (WGS) entry which is preliminary data.</text>
</comment>
<reference evidence="2 3" key="1">
    <citation type="journal article" date="2015" name="Nature">
        <title>rRNA introns, odd ribosomes, and small enigmatic genomes across a large radiation of phyla.</title>
        <authorList>
            <person name="Brown C.T."/>
            <person name="Hug L.A."/>
            <person name="Thomas B.C."/>
            <person name="Sharon I."/>
            <person name="Castelle C.J."/>
            <person name="Singh A."/>
            <person name="Wilkins M.J."/>
            <person name="Williams K.H."/>
            <person name="Banfield J.F."/>
        </authorList>
    </citation>
    <scope>NUCLEOTIDE SEQUENCE [LARGE SCALE GENOMIC DNA]</scope>
</reference>
<evidence type="ECO:0000259" key="1">
    <source>
        <dbReference type="Pfam" id="PF08241"/>
    </source>
</evidence>
<name>A0A0G0MBT5_9BACT</name>
<dbReference type="STRING" id="1618574.UT24_C0004G0082"/>
<dbReference type="PANTHER" id="PTHR43591:SF24">
    <property type="entry name" value="2-METHOXY-6-POLYPRENYL-1,4-BENZOQUINOL METHYLASE, MITOCHONDRIAL"/>
    <property type="match status" value="1"/>
</dbReference>
<accession>A0A0G0MBT5</accession>
<dbReference type="Proteomes" id="UP000033881">
    <property type="component" value="Unassembled WGS sequence"/>
</dbReference>
<protein>
    <recommendedName>
        <fullName evidence="1">Methyltransferase type 11 domain-containing protein</fullName>
    </recommendedName>
</protein>
<proteinExistence type="predicted"/>
<dbReference type="Gene3D" id="3.40.50.150">
    <property type="entry name" value="Vaccinia Virus protein VP39"/>
    <property type="match status" value="1"/>
</dbReference>
<dbReference type="InterPro" id="IPR029063">
    <property type="entry name" value="SAM-dependent_MTases_sf"/>
</dbReference>
<feature type="domain" description="Methyltransferase type 11" evidence="1">
    <location>
        <begin position="71"/>
        <end position="160"/>
    </location>
</feature>
<organism evidence="2 3">
    <name type="scientific">Candidatus Woesebacteria bacterium GW2011_GWB1_39_12</name>
    <dbReference type="NCBI Taxonomy" id="1618574"/>
    <lineage>
        <taxon>Bacteria</taxon>
        <taxon>Candidatus Woeseibacteriota</taxon>
    </lineage>
</organism>
<sequence>MERIRSKLQEKPKSRILKCGYINVYSKLTGQEERQIYYKTLYKKNNSEWDESLVYLSKRFKEIVNPNSRLLDIGCGNGNYVVDENRKIISWATGIDVSKKVVERNQCLDEIVIGNIEKIPFKDNSFDCVSGLWVLEHLENPEKVLDQIYRVLKSKGKFIFVAPNINYLPLRLVMFVKFSKFNYLINKRLFGRERKDIFKTYYKANSVTRLKNLTNGKFRILELRTNYDPSYTSFNQLTYKVTNFLNDISTKLGLTITHPHIVGIFEKK</sequence>
<dbReference type="SUPFAM" id="SSF53335">
    <property type="entry name" value="S-adenosyl-L-methionine-dependent methyltransferases"/>
    <property type="match status" value="1"/>
</dbReference>
<evidence type="ECO:0000313" key="2">
    <source>
        <dbReference type="EMBL" id="KKR01519.1"/>
    </source>
</evidence>
<dbReference type="Pfam" id="PF08241">
    <property type="entry name" value="Methyltransf_11"/>
    <property type="match status" value="1"/>
</dbReference>
<dbReference type="AlphaFoldDB" id="A0A0G0MBT5"/>
<dbReference type="CDD" id="cd02440">
    <property type="entry name" value="AdoMet_MTases"/>
    <property type="match status" value="1"/>
</dbReference>
<dbReference type="PANTHER" id="PTHR43591">
    <property type="entry name" value="METHYLTRANSFERASE"/>
    <property type="match status" value="1"/>
</dbReference>
<dbReference type="GO" id="GO:0008757">
    <property type="term" value="F:S-adenosylmethionine-dependent methyltransferase activity"/>
    <property type="evidence" value="ECO:0007669"/>
    <property type="project" value="InterPro"/>
</dbReference>
<evidence type="ECO:0000313" key="3">
    <source>
        <dbReference type="Proteomes" id="UP000033881"/>
    </source>
</evidence>
<dbReference type="EMBL" id="LBWB01000004">
    <property type="protein sequence ID" value="KKR01519.1"/>
    <property type="molecule type" value="Genomic_DNA"/>
</dbReference>